<evidence type="ECO:0000259" key="4">
    <source>
        <dbReference type="PROSITE" id="PS51559"/>
    </source>
</evidence>
<keyword evidence="1" id="KW-0489">Methyltransferase</keyword>
<accession>A0A8H5HM31</accession>
<evidence type="ECO:0000256" key="2">
    <source>
        <dbReference type="ARBA" id="ARBA00022679"/>
    </source>
</evidence>
<dbReference type="GO" id="GO:0032259">
    <property type="term" value="P:methylation"/>
    <property type="evidence" value="ECO:0007669"/>
    <property type="project" value="UniProtKB-KW"/>
</dbReference>
<dbReference type="InterPro" id="IPR036770">
    <property type="entry name" value="Ankyrin_rpt-contain_sf"/>
</dbReference>
<name>A0A8H5HM31_9AGAR</name>
<evidence type="ECO:0000313" key="5">
    <source>
        <dbReference type="EMBL" id="KAF5385873.1"/>
    </source>
</evidence>
<keyword evidence="6" id="KW-1185">Reference proteome</keyword>
<dbReference type="PANTHER" id="PTHR32379:SF1">
    <property type="entry name" value="GUANIDINOACETATE N-METHYLTRANSFERASE"/>
    <property type="match status" value="1"/>
</dbReference>
<dbReference type="GO" id="GO:0005634">
    <property type="term" value="C:nucleus"/>
    <property type="evidence" value="ECO:0007669"/>
    <property type="project" value="TreeGrafter"/>
</dbReference>
<dbReference type="SUPFAM" id="SSF53335">
    <property type="entry name" value="S-adenosyl-L-methionine-dependent methyltransferases"/>
    <property type="match status" value="1"/>
</dbReference>
<dbReference type="PROSITE" id="PS51559">
    <property type="entry name" value="SAM_RMT2"/>
    <property type="match status" value="1"/>
</dbReference>
<reference evidence="5 6" key="1">
    <citation type="journal article" date="2020" name="ISME J.">
        <title>Uncovering the hidden diversity of litter-decomposition mechanisms in mushroom-forming fungi.</title>
        <authorList>
            <person name="Floudas D."/>
            <person name="Bentzer J."/>
            <person name="Ahren D."/>
            <person name="Johansson T."/>
            <person name="Persson P."/>
            <person name="Tunlid A."/>
        </authorList>
    </citation>
    <scope>NUCLEOTIDE SEQUENCE [LARGE SCALE GENOMIC DNA]</scope>
    <source>
        <strain evidence="5 6">CBS 661.87</strain>
    </source>
</reference>
<dbReference type="Gene3D" id="3.40.50.150">
    <property type="entry name" value="Vaccinia Virus protein VP39"/>
    <property type="match status" value="1"/>
</dbReference>
<dbReference type="SUPFAM" id="SSF48403">
    <property type="entry name" value="Ankyrin repeat"/>
    <property type="match status" value="1"/>
</dbReference>
<evidence type="ECO:0000256" key="1">
    <source>
        <dbReference type="ARBA" id="ARBA00022603"/>
    </source>
</evidence>
<feature type="domain" description="RMT2" evidence="4">
    <location>
        <begin position="140"/>
        <end position="382"/>
    </location>
</feature>
<dbReference type="OrthoDB" id="19014at2759"/>
<dbReference type="InterPro" id="IPR051038">
    <property type="entry name" value="RMT2/GAMT_Mtase"/>
</dbReference>
<dbReference type="EMBL" id="JAACJP010000003">
    <property type="protein sequence ID" value="KAF5385873.1"/>
    <property type="molecule type" value="Genomic_DNA"/>
</dbReference>
<evidence type="ECO:0000313" key="6">
    <source>
        <dbReference type="Proteomes" id="UP000565441"/>
    </source>
</evidence>
<dbReference type="AlphaFoldDB" id="A0A8H5HM31"/>
<dbReference type="InterPro" id="IPR029063">
    <property type="entry name" value="SAM-dependent_MTases_sf"/>
</dbReference>
<gene>
    <name evidence="5" type="ORF">D9615_002229</name>
</gene>
<dbReference type="InterPro" id="IPR026480">
    <property type="entry name" value="RMT2_dom"/>
</dbReference>
<organism evidence="5 6">
    <name type="scientific">Tricholomella constricta</name>
    <dbReference type="NCBI Taxonomy" id="117010"/>
    <lineage>
        <taxon>Eukaryota</taxon>
        <taxon>Fungi</taxon>
        <taxon>Dikarya</taxon>
        <taxon>Basidiomycota</taxon>
        <taxon>Agaricomycotina</taxon>
        <taxon>Agaricomycetes</taxon>
        <taxon>Agaricomycetidae</taxon>
        <taxon>Agaricales</taxon>
        <taxon>Tricholomatineae</taxon>
        <taxon>Lyophyllaceae</taxon>
        <taxon>Tricholomella</taxon>
    </lineage>
</organism>
<dbReference type="Proteomes" id="UP000565441">
    <property type="component" value="Unassembled WGS sequence"/>
</dbReference>
<dbReference type="GO" id="GO:0005737">
    <property type="term" value="C:cytoplasm"/>
    <property type="evidence" value="ECO:0007669"/>
    <property type="project" value="TreeGrafter"/>
</dbReference>
<evidence type="ECO:0000256" key="3">
    <source>
        <dbReference type="ARBA" id="ARBA00022691"/>
    </source>
</evidence>
<comment type="caution">
    <text evidence="5">The sequence shown here is derived from an EMBL/GenBank/DDBJ whole genome shotgun (WGS) entry which is preliminary data.</text>
</comment>
<dbReference type="PANTHER" id="PTHR32379">
    <property type="entry name" value="GUANIDINOACETATE N-METHYLTRANSFERASE"/>
    <property type="match status" value="1"/>
</dbReference>
<keyword evidence="3" id="KW-0949">S-adenosyl-L-methionine</keyword>
<dbReference type="GO" id="GO:0019702">
    <property type="term" value="F:protein arginine N5-methyltransferase activity"/>
    <property type="evidence" value="ECO:0007669"/>
    <property type="project" value="TreeGrafter"/>
</dbReference>
<sequence>MADLSGVVADAEIQALSSLGDHLIESIIADEPLEVIKGIIDSDAPVWYQNVAEGMSPLHAAAYMQNAELNTCTMEDGLFTNPIVDNLKNTAGDIALSLNDSETYDIIRNAGIRAELLLSLLSSKASIESSSSLILKETDSSATGSTDAFLSSKLAYSKDSFGQDICLLRVGGEEVGVMMGWEQGIMEDTVQRLCKGHPNAQKLKVLNVGFGLGIIDSLFQSLHVRPTEHVIIEPHPDVLQHMKERGWYEKPGVKILEGKWQDFVASDSVLGVGGFDVIYTDTFSEDYGELQQFFEHLPDLLAGPESRFSFFNGLGATNPLFYDVYTHIAELHLAGVGIDVQWFDIDVTFDMKEGRWGDSRKYFSLPLYRLPIGSMRSMQAGF</sequence>
<keyword evidence="2" id="KW-0808">Transferase</keyword>
<protein>
    <recommendedName>
        <fullName evidence="4">RMT2 domain-containing protein</fullName>
    </recommendedName>
</protein>
<proteinExistence type="predicted"/>